<evidence type="ECO:0000313" key="1">
    <source>
        <dbReference type="EMBL" id="GAA4479343.1"/>
    </source>
</evidence>
<accession>A0ABP8P3E1</accession>
<dbReference type="EMBL" id="BAABGP010000003">
    <property type="protein sequence ID" value="GAA4479343.1"/>
    <property type="molecule type" value="Genomic_DNA"/>
</dbReference>
<reference evidence="2" key="1">
    <citation type="journal article" date="2019" name="Int. J. Syst. Evol. Microbiol.">
        <title>The Global Catalogue of Microorganisms (GCM) 10K type strain sequencing project: providing services to taxonomists for standard genome sequencing and annotation.</title>
        <authorList>
            <consortium name="The Broad Institute Genomics Platform"/>
            <consortium name="The Broad Institute Genome Sequencing Center for Infectious Disease"/>
            <person name="Wu L."/>
            <person name="Ma J."/>
        </authorList>
    </citation>
    <scope>NUCLEOTIDE SEQUENCE [LARGE SCALE GENOMIC DNA]</scope>
    <source>
        <strain evidence="2">JCM 17839</strain>
    </source>
</reference>
<comment type="caution">
    <text evidence="1">The sequence shown here is derived from an EMBL/GenBank/DDBJ whole genome shotgun (WGS) entry which is preliminary data.</text>
</comment>
<proteinExistence type="predicted"/>
<name>A0ABP8P3E1_9MICO</name>
<evidence type="ECO:0000313" key="2">
    <source>
        <dbReference type="Proteomes" id="UP001500731"/>
    </source>
</evidence>
<dbReference type="Proteomes" id="UP001500731">
    <property type="component" value="Unassembled WGS sequence"/>
</dbReference>
<gene>
    <name evidence="1" type="ORF">GCM10023171_04690</name>
</gene>
<keyword evidence="2" id="KW-1185">Reference proteome</keyword>
<sequence>MAYQSYDVFAYQSSRDDRYWSTYRVYSHTVQMKLNDVSPDYKRTFVDPAIVTIALVDSSGAQYGSSVTFYKDWGLACDWQTVTWLDGQGMDLRLHITTNFLVNVDCAGCYPDVENANIEILIQCV</sequence>
<protein>
    <submittedName>
        <fullName evidence="1">Uncharacterized protein</fullName>
    </submittedName>
</protein>
<organism evidence="1 2">
    <name type="scientific">Microbacterium panaciterrae</name>
    <dbReference type="NCBI Taxonomy" id="985759"/>
    <lineage>
        <taxon>Bacteria</taxon>
        <taxon>Bacillati</taxon>
        <taxon>Actinomycetota</taxon>
        <taxon>Actinomycetes</taxon>
        <taxon>Micrococcales</taxon>
        <taxon>Microbacteriaceae</taxon>
        <taxon>Microbacterium</taxon>
    </lineage>
</organism>